<name>A0ACC4DRF5_PURLI</name>
<gene>
    <name evidence="1" type="ORF">ACCO45_006626</name>
</gene>
<protein>
    <submittedName>
        <fullName evidence="1">Uncharacterized protein</fullName>
    </submittedName>
</protein>
<reference evidence="1" key="1">
    <citation type="submission" date="2024-12" db="EMBL/GenBank/DDBJ databases">
        <title>Comparative genomics and development of molecular markers within Purpureocillium lilacinum and among Purpureocillium species.</title>
        <authorList>
            <person name="Yeh Z.-Y."/>
            <person name="Ni N.-T."/>
            <person name="Lo P.-H."/>
            <person name="Mushyakhwo K."/>
            <person name="Lin C.-F."/>
            <person name="Nai Y.-S."/>
        </authorList>
    </citation>
    <scope>NUCLEOTIDE SEQUENCE</scope>
    <source>
        <strain evidence="1">NCHU-NPUST-175</strain>
    </source>
</reference>
<evidence type="ECO:0000313" key="1">
    <source>
        <dbReference type="EMBL" id="KAL3958464.1"/>
    </source>
</evidence>
<evidence type="ECO:0000313" key="2">
    <source>
        <dbReference type="Proteomes" id="UP001638806"/>
    </source>
</evidence>
<accession>A0ACC4DRF5</accession>
<proteinExistence type="predicted"/>
<keyword evidence="2" id="KW-1185">Reference proteome</keyword>
<comment type="caution">
    <text evidence="1">The sequence shown here is derived from an EMBL/GenBank/DDBJ whole genome shotgun (WGS) entry which is preliminary data.</text>
</comment>
<dbReference type="Proteomes" id="UP001638806">
    <property type="component" value="Unassembled WGS sequence"/>
</dbReference>
<organism evidence="1 2">
    <name type="scientific">Purpureocillium lilacinum</name>
    <name type="common">Paecilomyces lilacinus</name>
    <dbReference type="NCBI Taxonomy" id="33203"/>
    <lineage>
        <taxon>Eukaryota</taxon>
        <taxon>Fungi</taxon>
        <taxon>Dikarya</taxon>
        <taxon>Ascomycota</taxon>
        <taxon>Pezizomycotina</taxon>
        <taxon>Sordariomycetes</taxon>
        <taxon>Hypocreomycetidae</taxon>
        <taxon>Hypocreales</taxon>
        <taxon>Ophiocordycipitaceae</taxon>
        <taxon>Purpureocillium</taxon>
    </lineage>
</organism>
<sequence length="82" mass="9180">MLRRPPTTLTITAEDVAAYEDRRASEALQARQQQQQAQQQQQQQQAQAQRQQEDLTPGQAARRAREERLGVTRRPGAGGGGR</sequence>
<dbReference type="EMBL" id="JBGNUJ010000006">
    <property type="protein sequence ID" value="KAL3958464.1"/>
    <property type="molecule type" value="Genomic_DNA"/>
</dbReference>